<gene>
    <name evidence="10" type="primary">Prune2</name>
</gene>
<evidence type="ECO:0000256" key="7">
    <source>
        <dbReference type="SAM" id="MobiDB-lite"/>
    </source>
</evidence>
<dbReference type="FunFam" id="3.40.525.10:FF:000001">
    <property type="entry name" value="BCL2/adenovirus E1B protein-interacting protein 2"/>
    <property type="match status" value="1"/>
</dbReference>
<feature type="compositionally biased region" description="Acidic residues" evidence="7">
    <location>
        <begin position="962"/>
        <end position="977"/>
    </location>
</feature>
<dbReference type="GO" id="GO:0005737">
    <property type="term" value="C:cytoplasm"/>
    <property type="evidence" value="ECO:0007669"/>
    <property type="project" value="UniProtKB-SubCell"/>
</dbReference>
<feature type="compositionally biased region" description="Low complexity" evidence="7">
    <location>
        <begin position="858"/>
        <end position="871"/>
    </location>
</feature>
<evidence type="ECO:0000313" key="9">
    <source>
        <dbReference type="Proteomes" id="UP000081671"/>
    </source>
</evidence>
<feature type="compositionally biased region" description="Polar residues" evidence="7">
    <location>
        <begin position="1915"/>
        <end position="1924"/>
    </location>
</feature>
<dbReference type="Gene3D" id="3.40.525.10">
    <property type="entry name" value="CRAL-TRIO lipid binding domain"/>
    <property type="match status" value="1"/>
</dbReference>
<feature type="region of interest" description="Disordered" evidence="7">
    <location>
        <begin position="2477"/>
        <end position="2668"/>
    </location>
</feature>
<feature type="compositionally biased region" description="Polar residues" evidence="7">
    <location>
        <begin position="993"/>
        <end position="1009"/>
    </location>
</feature>
<feature type="region of interest" description="Disordered" evidence="7">
    <location>
        <begin position="562"/>
        <end position="694"/>
    </location>
</feature>
<reference evidence="10" key="1">
    <citation type="submission" date="2025-08" db="UniProtKB">
        <authorList>
            <consortium name="RefSeq"/>
        </authorList>
    </citation>
    <scope>IDENTIFICATION</scope>
    <source>
        <tissue evidence="10">Kidney</tissue>
    </source>
</reference>
<feature type="region of interest" description="Disordered" evidence="7">
    <location>
        <begin position="1890"/>
        <end position="1934"/>
    </location>
</feature>
<name>A0A1S3FBF9_DIPOR</name>
<feature type="region of interest" description="Disordered" evidence="7">
    <location>
        <begin position="1829"/>
        <end position="1848"/>
    </location>
</feature>
<dbReference type="InParanoid" id="A0A1S3FBF9"/>
<evidence type="ECO:0000259" key="8">
    <source>
        <dbReference type="PROSITE" id="PS50191"/>
    </source>
</evidence>
<feature type="compositionally biased region" description="Polar residues" evidence="7">
    <location>
        <begin position="2350"/>
        <end position="2361"/>
    </location>
</feature>
<dbReference type="PANTHER" id="PTHR12112:SF11">
    <property type="entry name" value="PROTEIN PRUNE HOMOLOG 2"/>
    <property type="match status" value="1"/>
</dbReference>
<feature type="compositionally biased region" description="Basic and acidic residues" evidence="7">
    <location>
        <begin position="874"/>
        <end position="894"/>
    </location>
</feature>
<feature type="compositionally biased region" description="Polar residues" evidence="7">
    <location>
        <begin position="565"/>
        <end position="578"/>
    </location>
</feature>
<dbReference type="Pfam" id="PF02833">
    <property type="entry name" value="DHHA2"/>
    <property type="match status" value="1"/>
</dbReference>
<dbReference type="InterPro" id="IPR022181">
    <property type="entry name" value="Bcl2-/adenovirus-E1B"/>
</dbReference>
<evidence type="ECO:0000313" key="10">
    <source>
        <dbReference type="RefSeq" id="XP_012873881.1"/>
    </source>
</evidence>
<comment type="subcellular location">
    <subcellularLocation>
        <location evidence="1">Cytoplasm</location>
    </subcellularLocation>
</comment>
<feature type="region of interest" description="Disordered" evidence="7">
    <location>
        <begin position="2707"/>
        <end position="2746"/>
    </location>
</feature>
<feature type="compositionally biased region" description="Low complexity" evidence="7">
    <location>
        <begin position="394"/>
        <end position="415"/>
    </location>
</feature>
<feature type="region of interest" description="Disordered" evidence="7">
    <location>
        <begin position="1768"/>
        <end position="1803"/>
    </location>
</feature>
<proteinExistence type="inferred from homology"/>
<feature type="compositionally biased region" description="Polar residues" evidence="7">
    <location>
        <begin position="774"/>
        <end position="786"/>
    </location>
</feature>
<dbReference type="InterPro" id="IPR036865">
    <property type="entry name" value="CRAL-TRIO_dom_sf"/>
</dbReference>
<dbReference type="SUPFAM" id="SSF52087">
    <property type="entry name" value="CRAL/TRIO domain"/>
    <property type="match status" value="1"/>
</dbReference>
<keyword evidence="4" id="KW-0053">Apoptosis</keyword>
<feature type="compositionally biased region" description="Basic and acidic residues" evidence="7">
    <location>
        <begin position="2019"/>
        <end position="2044"/>
    </location>
</feature>
<feature type="region of interest" description="Disordered" evidence="7">
    <location>
        <begin position="1669"/>
        <end position="1738"/>
    </location>
</feature>
<dbReference type="GO" id="GO:0016462">
    <property type="term" value="F:pyrophosphatase activity"/>
    <property type="evidence" value="ECO:0007669"/>
    <property type="project" value="InterPro"/>
</dbReference>
<evidence type="ECO:0000256" key="1">
    <source>
        <dbReference type="ARBA" id="ARBA00004496"/>
    </source>
</evidence>
<feature type="compositionally biased region" description="Basic and acidic residues" evidence="7">
    <location>
        <begin position="474"/>
        <end position="496"/>
    </location>
</feature>
<keyword evidence="3" id="KW-0963">Cytoplasm</keyword>
<feature type="compositionally biased region" description="Basic and acidic residues" evidence="7">
    <location>
        <begin position="942"/>
        <end position="956"/>
    </location>
</feature>
<feature type="region of interest" description="Disordered" evidence="7">
    <location>
        <begin position="762"/>
        <end position="804"/>
    </location>
</feature>
<feature type="compositionally biased region" description="Acidic residues" evidence="7">
    <location>
        <begin position="2707"/>
        <end position="2716"/>
    </location>
</feature>
<dbReference type="PANTHER" id="PTHR12112">
    <property type="entry name" value="BNIP - RELATED"/>
    <property type="match status" value="1"/>
</dbReference>
<comment type="similarity">
    <text evidence="2">Belongs to the PPase class C family. Prune subfamily.</text>
</comment>
<feature type="compositionally biased region" description="Basic and acidic residues" evidence="7">
    <location>
        <begin position="1988"/>
        <end position="2002"/>
    </location>
</feature>
<dbReference type="Pfam" id="PF12496">
    <property type="entry name" value="BNIP2"/>
    <property type="match status" value="1"/>
</dbReference>
<feature type="region of interest" description="Disordered" evidence="7">
    <location>
        <begin position="2345"/>
        <end position="2381"/>
    </location>
</feature>
<feature type="compositionally biased region" description="Polar residues" evidence="7">
    <location>
        <begin position="2527"/>
        <end position="2547"/>
    </location>
</feature>
<feature type="compositionally biased region" description="Basic and acidic residues" evidence="7">
    <location>
        <begin position="1221"/>
        <end position="1235"/>
    </location>
</feature>
<feature type="compositionally biased region" description="Basic and acidic residues" evidence="7">
    <location>
        <begin position="579"/>
        <end position="593"/>
    </location>
</feature>
<feature type="compositionally biased region" description="Polar residues" evidence="7">
    <location>
        <begin position="1157"/>
        <end position="1169"/>
    </location>
</feature>
<feature type="region of interest" description="Disordered" evidence="7">
    <location>
        <begin position="328"/>
        <end position="354"/>
    </location>
</feature>
<feature type="compositionally biased region" description="Polar residues" evidence="7">
    <location>
        <begin position="1768"/>
        <end position="1781"/>
    </location>
</feature>
<evidence type="ECO:0000256" key="2">
    <source>
        <dbReference type="ARBA" id="ARBA00010331"/>
    </source>
</evidence>
<feature type="compositionally biased region" description="Basic and acidic residues" evidence="7">
    <location>
        <begin position="1483"/>
        <end position="1505"/>
    </location>
</feature>
<dbReference type="STRING" id="10020.ENSDORP00000023622"/>
<feature type="compositionally biased region" description="Basic and acidic residues" evidence="7">
    <location>
        <begin position="600"/>
        <end position="609"/>
    </location>
</feature>
<feature type="compositionally biased region" description="Polar residues" evidence="7">
    <location>
        <begin position="1269"/>
        <end position="1286"/>
    </location>
</feature>
<dbReference type="FunFam" id="3.10.310.20:FF:000002">
    <property type="entry name" value="Prune homolog 2 with BCH domain"/>
    <property type="match status" value="1"/>
</dbReference>
<keyword evidence="9" id="KW-1185">Reference proteome</keyword>
<dbReference type="CDD" id="cd00170">
    <property type="entry name" value="SEC14"/>
    <property type="match status" value="1"/>
</dbReference>
<feature type="compositionally biased region" description="Basic and acidic residues" evidence="7">
    <location>
        <begin position="1055"/>
        <end position="1071"/>
    </location>
</feature>
<feature type="compositionally biased region" description="Polar residues" evidence="7">
    <location>
        <begin position="1892"/>
        <end position="1901"/>
    </location>
</feature>
<feature type="region of interest" description="Disordered" evidence="7">
    <location>
        <begin position="1960"/>
        <end position="2096"/>
    </location>
</feature>
<feature type="compositionally biased region" description="Polar residues" evidence="7">
    <location>
        <begin position="1452"/>
        <end position="1470"/>
    </location>
</feature>
<dbReference type="OrthoDB" id="19923at2759"/>
<feature type="compositionally biased region" description="Pro residues" evidence="7">
    <location>
        <begin position="1171"/>
        <end position="1183"/>
    </location>
</feature>
<dbReference type="Gene3D" id="3.10.310.20">
    <property type="entry name" value="DHHA2 domain"/>
    <property type="match status" value="1"/>
</dbReference>
<dbReference type="InterPro" id="IPR004097">
    <property type="entry name" value="DHHA2"/>
</dbReference>
<dbReference type="RefSeq" id="XP_012873881.1">
    <property type="nucleotide sequence ID" value="XM_013018427.1"/>
</dbReference>
<dbReference type="SMART" id="SM01131">
    <property type="entry name" value="DHHA2"/>
    <property type="match status" value="1"/>
</dbReference>
<feature type="region of interest" description="Disordered" evidence="7">
    <location>
        <begin position="467"/>
        <end position="520"/>
    </location>
</feature>
<sequence>MTLVGSNVLASEDKTLESAVVKVINPVEQNDGEVGLREPSSSLVLKELLREAPELITEQLAHLLRGSILFKWMTMDPNQVSEKQEEILSILEEQFPNLPPREDIISVLQETQFSAQGLSIEQILLKDLKELTDGEIKVAISTVNLTLESCLLHSNVASDFKAFTDKFGFDVLILFASCLSEQLPRRQIAVYSQNLELCSQICCELEESQNPCLELEPFECGCDEILVYQQEDPAVTCDQVVLLIKDVIHRKCPEMVSNSRTSSTEAVAGSAPLSQGSSGIMELYGSDVEPQPSSVNFIENPPDLNDANQAPVDVSVDLVSPDSGLATIRSSRSSKESSVFLSDDSPVGEGVGPHHSLLPGFDSYSPIPEGAVVEEHARSGERNEHFDLFHFDPAPMASEQSQPSSPSADYSPADDFPNSDSSEGQPPAGPTELEEVGVHASTCPSEFLLSQEGKDGLVAFDEEFVQRPESLGDNSERHLSIAGFRGDESPSSDRPKHMGKRVPPTPMNSFVENSPPTEEPASLYAEDLTQKAMDAGRLMPPQTRVRCSSWWGGLDIDSRNMADAWSSSEQESVFQSPESWKDHKASPIDRRASDSLFQPKELEFPKSDPWEPAFAQPKPGSLGPQDQEEETGPFDGLSTEKSHLPQAPPQGTNHPMESFAALWHSGHSPTAMPEPWGNPPQAGGRAAPGSFPAWSVFDKEDDAEALKNTWNIHPTTAETTSVSEPTEWATAQSGFSFPSGDRLPNPLSAADNVAAPQAWVRKNPDSRDPVCVSGNPSSPLEQTWNNLEPLRKEPSGVAGSPARGKAYDAVDSWNLFEESVQKGGPEAVAPWEESFFSYKCSDYSASNVGEDSVPSPLDTNYSTSDSYTSPTFAGDDKDTGHKPCAQEEAAESKDVLCPPEEAEAPAMSPQQAPRDRLRSGPGNLDMWAAPPADGNPQGHAVGDSDKDSLRTEEYPDAKTVSLEEEEEEEEEEGEEGESNPSSYDDPSMMQLYNEANRQLSLLHSSTNSRHAAPDGLDTWNRVILEDTQSTATISDVDNELDWDDCSGGVAFAGDGQKEGSSGERMEPETRFSVRQLEPWGTDYQEANQADWAPQASGEHPREPASGDGHTLSEKSGQFIADNIWDSVMSDKGLSSLRSPEPAGTRGPAPSKAAPESPTHSSDGLSQSAAPTAPPAHDPYPWPGTLPAHATSLTARLETPGRFSPTDPWIVPSDGQSQGEDETLRSSGSEHLDKNEAIGSGLSSTLEISGEASDDQPLSPPVHTEPQETCLGSGNLSSLSVHGSPQTEEAEEDLHYEKGSFDSFRGAAQIERSTGKLQTNEIDEEPLILHRNSVETTEVSGDRDLTKNAAFSELDVEKSEEYNVLEPESMDKELAHEFPQSLSVCDGPLDGELRGSRTGSEMAMDLGGEAVAGGLQPASLSGNQDRDSISSEYTRSSASSPDLNDSSAALSSWGQGLNSEHQVENPDNSAQICPESELSITGAQEKDVPEVKDLEENRRDGSERNLGHKLSTFAEIWTDSVDGDSLSSLSSPETGKYSEFSSMYQERNPMVSHQEKNECDIVQPQDARVPSASSASEDDSVGRGAPVEKDVHWTDTQVTQRASRAWDSLNESKFLVTEAPTFEEFSDYISSSEPIEKENTLHPFYNNQQSSPVGWNVSPHSETHVQITAVKKEMSSSPSTGKPGDDVWQLSPGSEPKDTDDSGLEMLGFSAESRAWWDAPPQAGRAGESSLEGNASDSSCGVEMNASVYPDVGPWGEPIRGDTEALETHCTNPFNDQFQSPFLGSPGENSHGELWNIQPKQPDPDAQQFSQLVILGHVKEKDFREQTFLPAAGDERAPETHTQEPCQDTVLSVWEQKDPAFTPMDETEHTFSEGQEAHWWEQGESYLGEMTPASITTDNNPDVSFPSELIRESGSEWDSSGSPEGSQGAFAPDILHGNFHEGAQLASASPDLWVDVKQPFSVKADGENPDILTHCDRDGTSQASSSPDVCHDSDVKQEAEQHLGGHLAPETQSTEFYLTEQRRKEEPRSEAGLESVPRDSERCAEKTVPLPPASDQANPSDPRQPASHAGSPEPSETSQDDNAGFKTSGEEAGPDTAPVLELVDTTVPRIENVGTDVFVTNQVPTLEGKCSWTAEDFSPGSHTGERGSCAAEQASALVTGTLLASDACLDVSEAAGDHSFSNASGLNTSTGTIDDMSKLTLSEGHPDTPGDGDAEKQDICSSEASWGDFEYDIVGQNIDEDFMKEPEHFRYGGDPPWEEDALKPSRAPYTPPFDLSYLAEPTPAAETVEEAGSPADVSLGSEAAEMLLSALPDQNEENHLEVRSRPAEHQRVVLHIDEDPAFLSLLGGRTGSHTESSPSSTGWDMEVDHSDSPADGDRGPQNGRRILVLESQEMTIATTDPEQITSEYRGEKATEMNEEHLSPHVDFILVSHDQHSLLEAEAYEEHEDTPKLEDLHIGSEETGVAGSQLASIAVTCQPASLNESKEHSSEPMSSNHHKRSSPKSPTQEQSWMVLGHVEVGDSEPALSGKTTDQISDPSLGKSPQIQTQEELKPLESLALATVSNRGSQSEKSKSPGQAGQDGVLLQVVSRDNEWEMLSPQPSQKNKIPEQEVEEETEFLEPVTGQPGTKGPLSDDVGMDLPFEAGALSPSSADMRPEPPNSLGLNGTHPRRIKLTAPNINLSLDQSEGSILSDDNLDSPDEIDINVDELDTPDEADSFDYTGHEDPMANKDSGQESESIPEYTAEEEREDNRLWRTVVIGEQEQRIDMKVIEPYRRVISHGGYYGDGLNAIIVFAACFLPDSSRADYHYVMENLFLYVISTLELMVAEDYMIVYLNGATPRRKMPGLGWMKKCYQMIDRRLRKNLKSFIIVHPSWFIRTILAVTRPFISSKFSSKIKYVGSLAELSGLIPMDCIHIPESIVKYDEEKSFKRNVRLDEELREASEAAKASCLYNDPEMSSMEKE</sequence>
<feature type="compositionally biased region" description="Low complexity" evidence="7">
    <location>
        <begin position="1435"/>
        <end position="1451"/>
    </location>
</feature>
<evidence type="ECO:0000256" key="6">
    <source>
        <dbReference type="ARBA" id="ARBA00042084"/>
    </source>
</evidence>
<dbReference type="GeneID" id="105987230"/>
<dbReference type="Pfam" id="PF13716">
    <property type="entry name" value="CRAL_TRIO_2"/>
    <property type="match status" value="1"/>
</dbReference>
<feature type="region of interest" description="Disordered" evidence="7">
    <location>
        <begin position="1380"/>
        <end position="1596"/>
    </location>
</feature>
<dbReference type="PROSITE" id="PS50191">
    <property type="entry name" value="CRAL_TRIO"/>
    <property type="match status" value="1"/>
</dbReference>
<evidence type="ECO:0000256" key="4">
    <source>
        <dbReference type="ARBA" id="ARBA00022703"/>
    </source>
</evidence>
<feature type="compositionally biased region" description="Polar residues" evidence="7">
    <location>
        <begin position="507"/>
        <end position="516"/>
    </location>
</feature>
<feature type="compositionally biased region" description="Basic and acidic residues" evidence="7">
    <location>
        <begin position="2365"/>
        <end position="2377"/>
    </location>
</feature>
<dbReference type="CTD" id="158471"/>
<dbReference type="FunCoup" id="A0A1S3FBF9">
    <property type="interactions" value="1719"/>
</dbReference>
<evidence type="ECO:0000256" key="5">
    <source>
        <dbReference type="ARBA" id="ARBA00039860"/>
    </source>
</evidence>
<accession>A0A1S3FBF9</accession>
<evidence type="ECO:0000256" key="3">
    <source>
        <dbReference type="ARBA" id="ARBA00022490"/>
    </source>
</evidence>
<feature type="compositionally biased region" description="Basic and acidic residues" evidence="7">
    <location>
        <begin position="1832"/>
        <end position="1841"/>
    </location>
</feature>
<organism evidence="9 10">
    <name type="scientific">Dipodomys ordii</name>
    <name type="common">Ord's kangaroo rat</name>
    <dbReference type="NCBI Taxonomy" id="10020"/>
    <lineage>
        <taxon>Eukaryota</taxon>
        <taxon>Metazoa</taxon>
        <taxon>Chordata</taxon>
        <taxon>Craniata</taxon>
        <taxon>Vertebrata</taxon>
        <taxon>Euteleostomi</taxon>
        <taxon>Mammalia</taxon>
        <taxon>Eutheria</taxon>
        <taxon>Euarchontoglires</taxon>
        <taxon>Glires</taxon>
        <taxon>Rodentia</taxon>
        <taxon>Castorimorpha</taxon>
        <taxon>Heteromyidae</taxon>
        <taxon>Dipodomyinae</taxon>
        <taxon>Dipodomys</taxon>
    </lineage>
</organism>
<feature type="domain" description="CRAL-TRIO" evidence="8">
    <location>
        <begin position="2766"/>
        <end position="2927"/>
    </location>
</feature>
<dbReference type="GO" id="GO:0006915">
    <property type="term" value="P:apoptotic process"/>
    <property type="evidence" value="ECO:0007669"/>
    <property type="project" value="UniProtKB-KW"/>
</dbReference>
<dbReference type="InterPro" id="IPR038222">
    <property type="entry name" value="DHHA2_dom_sf"/>
</dbReference>
<feature type="region of interest" description="Disordered" evidence="7">
    <location>
        <begin position="394"/>
        <end position="439"/>
    </location>
</feature>
<feature type="region of interest" description="Disordered" evidence="7">
    <location>
        <begin position="844"/>
        <end position="1015"/>
    </location>
</feature>
<protein>
    <recommendedName>
        <fullName evidence="5">Protein prune homolog 2</fullName>
    </recommendedName>
    <alternativeName>
        <fullName evidence="6">BNIP2 motif-containing molecule at the C-terminal region 1</fullName>
    </alternativeName>
</protein>
<dbReference type="Proteomes" id="UP000081671">
    <property type="component" value="Unplaced"/>
</dbReference>
<feature type="region of interest" description="Disordered" evidence="7">
    <location>
        <begin position="1130"/>
        <end position="1292"/>
    </location>
</feature>
<feature type="region of interest" description="Disordered" evidence="7">
    <location>
        <begin position="1047"/>
        <end position="1117"/>
    </location>
</feature>
<dbReference type="KEGG" id="dord:105987230"/>
<dbReference type="InterPro" id="IPR001251">
    <property type="entry name" value="CRAL-TRIO_dom"/>
</dbReference>
<dbReference type="SMART" id="SM00516">
    <property type="entry name" value="SEC14"/>
    <property type="match status" value="1"/>
</dbReference>